<reference evidence="1 2" key="2">
    <citation type="journal article" date="2022" name="Mol. Ecol. Resour.">
        <title>The genomes of chicory, endive, great burdock and yacon provide insights into Asteraceae paleo-polyploidization history and plant inulin production.</title>
        <authorList>
            <person name="Fan W."/>
            <person name="Wang S."/>
            <person name="Wang H."/>
            <person name="Wang A."/>
            <person name="Jiang F."/>
            <person name="Liu H."/>
            <person name="Zhao H."/>
            <person name="Xu D."/>
            <person name="Zhang Y."/>
        </authorList>
    </citation>
    <scope>NUCLEOTIDE SEQUENCE [LARGE SCALE GENOMIC DNA]</scope>
    <source>
        <strain evidence="2">cv. Yunnan</strain>
        <tissue evidence="1">Leaves</tissue>
    </source>
</reference>
<protein>
    <submittedName>
        <fullName evidence="1">Uncharacterized protein</fullName>
    </submittedName>
</protein>
<dbReference type="Proteomes" id="UP001056120">
    <property type="component" value="Linkage Group LG26"/>
</dbReference>
<proteinExistence type="predicted"/>
<gene>
    <name evidence="1" type="ORF">L1987_78901</name>
</gene>
<name>A0ACB8ZDN3_9ASTR</name>
<sequence length="90" mass="10046">MRSRRIIEVNPGRPFFILAACKNAPKSSEEKGVVDLLIATALNSSGFTVVWYLQRESIATLIGRLGLPLYCSSDVSSLLYDHDLERQLSF</sequence>
<dbReference type="EMBL" id="CM042043">
    <property type="protein sequence ID" value="KAI3695897.1"/>
    <property type="molecule type" value="Genomic_DNA"/>
</dbReference>
<keyword evidence="2" id="KW-1185">Reference proteome</keyword>
<evidence type="ECO:0000313" key="2">
    <source>
        <dbReference type="Proteomes" id="UP001056120"/>
    </source>
</evidence>
<reference evidence="2" key="1">
    <citation type="journal article" date="2022" name="Mol. Ecol. Resour.">
        <title>The genomes of chicory, endive, great burdock and yacon provide insights into Asteraceae palaeo-polyploidization history and plant inulin production.</title>
        <authorList>
            <person name="Fan W."/>
            <person name="Wang S."/>
            <person name="Wang H."/>
            <person name="Wang A."/>
            <person name="Jiang F."/>
            <person name="Liu H."/>
            <person name="Zhao H."/>
            <person name="Xu D."/>
            <person name="Zhang Y."/>
        </authorList>
    </citation>
    <scope>NUCLEOTIDE SEQUENCE [LARGE SCALE GENOMIC DNA]</scope>
    <source>
        <strain evidence="2">cv. Yunnan</strain>
    </source>
</reference>
<evidence type="ECO:0000313" key="1">
    <source>
        <dbReference type="EMBL" id="KAI3695897.1"/>
    </source>
</evidence>
<accession>A0ACB8ZDN3</accession>
<comment type="caution">
    <text evidence="1">The sequence shown here is derived from an EMBL/GenBank/DDBJ whole genome shotgun (WGS) entry which is preliminary data.</text>
</comment>
<organism evidence="1 2">
    <name type="scientific">Smallanthus sonchifolius</name>
    <dbReference type="NCBI Taxonomy" id="185202"/>
    <lineage>
        <taxon>Eukaryota</taxon>
        <taxon>Viridiplantae</taxon>
        <taxon>Streptophyta</taxon>
        <taxon>Embryophyta</taxon>
        <taxon>Tracheophyta</taxon>
        <taxon>Spermatophyta</taxon>
        <taxon>Magnoliopsida</taxon>
        <taxon>eudicotyledons</taxon>
        <taxon>Gunneridae</taxon>
        <taxon>Pentapetalae</taxon>
        <taxon>asterids</taxon>
        <taxon>campanulids</taxon>
        <taxon>Asterales</taxon>
        <taxon>Asteraceae</taxon>
        <taxon>Asteroideae</taxon>
        <taxon>Heliantheae alliance</taxon>
        <taxon>Millerieae</taxon>
        <taxon>Smallanthus</taxon>
    </lineage>
</organism>